<organism evidence="3 4">
    <name type="scientific">Vanilla planifolia</name>
    <name type="common">Vanilla</name>
    <dbReference type="NCBI Taxonomy" id="51239"/>
    <lineage>
        <taxon>Eukaryota</taxon>
        <taxon>Viridiplantae</taxon>
        <taxon>Streptophyta</taxon>
        <taxon>Embryophyta</taxon>
        <taxon>Tracheophyta</taxon>
        <taxon>Spermatophyta</taxon>
        <taxon>Magnoliopsida</taxon>
        <taxon>Liliopsida</taxon>
        <taxon>Asparagales</taxon>
        <taxon>Orchidaceae</taxon>
        <taxon>Vanilloideae</taxon>
        <taxon>Vanilleae</taxon>
        <taxon>Vanilla</taxon>
    </lineage>
</organism>
<gene>
    <name evidence="3" type="ORF">HPP92_000772</name>
</gene>
<dbReference type="EMBL" id="JADCNL010000001">
    <property type="protein sequence ID" value="KAG0496081.1"/>
    <property type="molecule type" value="Genomic_DNA"/>
</dbReference>
<dbReference type="PANTHER" id="PTHR33644">
    <property type="entry name" value="U-BOX DOMAIN-CONTAINING PROTEIN 62-RELATED"/>
    <property type="match status" value="1"/>
</dbReference>
<feature type="compositionally biased region" description="Low complexity" evidence="1">
    <location>
        <begin position="177"/>
        <end position="191"/>
    </location>
</feature>
<keyword evidence="4" id="KW-1185">Reference proteome</keyword>
<name>A0A835RWX9_VANPL</name>
<feature type="compositionally biased region" description="Acidic residues" evidence="1">
    <location>
        <begin position="140"/>
        <end position="166"/>
    </location>
</feature>
<comment type="caution">
    <text evidence="3">The sequence shown here is derived from an EMBL/GenBank/DDBJ whole genome shotgun (WGS) entry which is preliminary data.</text>
</comment>
<dbReference type="OrthoDB" id="1938580at2759"/>
<dbReference type="InterPro" id="IPR057649">
    <property type="entry name" value="PUB62-63_C"/>
</dbReference>
<reference evidence="3 4" key="1">
    <citation type="journal article" date="2020" name="Nat. Food">
        <title>A phased Vanilla planifolia genome enables genetic improvement of flavour and production.</title>
        <authorList>
            <person name="Hasing T."/>
            <person name="Tang H."/>
            <person name="Brym M."/>
            <person name="Khazi F."/>
            <person name="Huang T."/>
            <person name="Chambers A.H."/>
        </authorList>
    </citation>
    <scope>NUCLEOTIDE SEQUENCE [LARGE SCALE GENOMIC DNA]</scope>
    <source>
        <tissue evidence="3">Leaf</tissue>
    </source>
</reference>
<dbReference type="Proteomes" id="UP000636800">
    <property type="component" value="Chromosome 1"/>
</dbReference>
<protein>
    <recommendedName>
        <fullName evidence="2">PUB 62/63 C-terminal domain-containing protein</fullName>
    </recommendedName>
</protein>
<evidence type="ECO:0000313" key="4">
    <source>
        <dbReference type="Proteomes" id="UP000636800"/>
    </source>
</evidence>
<sequence length="473" mass="51637">MSRESADRRLGILSGRSGCSEPAMAPSELCLVQPQRMENGSNSRMVFLEDSMSFSLAGGCVDHSAAAIRKSRPACGFFADGTKLFSSDKGEGRLFSCPEAAHRRSFYGSLSRMEREGENTMNRSWNVDGNGNGGSASGDDGSDGDDEEEDVEDGVEDEELNGDGEVDGLVTVDEGNTKNSNNSSGSVQSSSEKVHSDKLSMQEHHACFGLGRMLMAKDGNDPRGNSAERLHHSEGRSNYQNAITVVEPELYCNQILLVGDGSSAPQKSFRGDCGSGFSCRREVSLTAYPGESLRAHLSDPVSGILMDDAMILPCGHSFGSSGMQHICRTKACFSCSLPVSEDSIRPNLALRAAVQAFLREEELHCLKISKRRRDRFEQDKYGHDDQFPLDSRSKGVRFPFNVSDRVIIKGNKRTPERFVGRMAVVTTQCLNGWYVVKTLDTAESIKLQYRSLSKVTDDSSNLIGNKSTSPSWL</sequence>
<accession>A0A835RWX9</accession>
<feature type="region of interest" description="Disordered" evidence="1">
    <location>
        <begin position="113"/>
        <end position="199"/>
    </location>
</feature>
<evidence type="ECO:0000256" key="1">
    <source>
        <dbReference type="SAM" id="MobiDB-lite"/>
    </source>
</evidence>
<dbReference type="SUPFAM" id="SSF57850">
    <property type="entry name" value="RING/U-box"/>
    <property type="match status" value="1"/>
</dbReference>
<dbReference type="AlphaFoldDB" id="A0A835RWX9"/>
<evidence type="ECO:0000259" key="2">
    <source>
        <dbReference type="Pfam" id="PF23112"/>
    </source>
</evidence>
<dbReference type="PANTHER" id="PTHR33644:SF5">
    <property type="entry name" value="U-BOX DOMAIN-CONTAINING PROTEIN 62"/>
    <property type="match status" value="1"/>
</dbReference>
<feature type="domain" description="PUB 62/63 C-terminal" evidence="2">
    <location>
        <begin position="396"/>
        <end position="454"/>
    </location>
</feature>
<dbReference type="InterPro" id="IPR013083">
    <property type="entry name" value="Znf_RING/FYVE/PHD"/>
</dbReference>
<dbReference type="Pfam" id="PF23112">
    <property type="entry name" value="PUB62-63_C"/>
    <property type="match status" value="1"/>
</dbReference>
<proteinExistence type="predicted"/>
<dbReference type="Gene3D" id="3.30.40.10">
    <property type="entry name" value="Zinc/RING finger domain, C3HC4 (zinc finger)"/>
    <property type="match status" value="1"/>
</dbReference>
<evidence type="ECO:0000313" key="3">
    <source>
        <dbReference type="EMBL" id="KAG0496081.1"/>
    </source>
</evidence>